<feature type="compositionally biased region" description="Low complexity" evidence="1">
    <location>
        <begin position="488"/>
        <end position="510"/>
    </location>
</feature>
<organism evidence="3">
    <name type="scientific">Grosmannia clavigera (strain kw1407 / UAMH 11150)</name>
    <name type="common">Blue stain fungus</name>
    <name type="synonym">Graphiocladiella clavigera</name>
    <dbReference type="NCBI Taxonomy" id="655863"/>
    <lineage>
        <taxon>Eukaryota</taxon>
        <taxon>Fungi</taxon>
        <taxon>Dikarya</taxon>
        <taxon>Ascomycota</taxon>
        <taxon>Pezizomycotina</taxon>
        <taxon>Sordariomycetes</taxon>
        <taxon>Sordariomycetidae</taxon>
        <taxon>Ophiostomatales</taxon>
        <taxon>Ophiostomataceae</taxon>
        <taxon>Leptographium</taxon>
    </lineage>
</organism>
<evidence type="ECO:0000313" key="3">
    <source>
        <dbReference type="Proteomes" id="UP000007796"/>
    </source>
</evidence>
<proteinExistence type="predicted"/>
<accession>F0XFR4</accession>
<evidence type="ECO:0000256" key="1">
    <source>
        <dbReference type="SAM" id="MobiDB-lite"/>
    </source>
</evidence>
<dbReference type="eggNOG" id="ENOG502RNKB">
    <property type="taxonomic scope" value="Eukaryota"/>
</dbReference>
<gene>
    <name evidence="2" type="ORF">CMQ_1488</name>
</gene>
<dbReference type="GeneID" id="25974371"/>
<feature type="compositionally biased region" description="Basic and acidic residues" evidence="1">
    <location>
        <begin position="295"/>
        <end position="309"/>
    </location>
</feature>
<dbReference type="InParanoid" id="F0XFR4"/>
<sequence length="839" mass="90124">MKETQKGLETSDQNWPYRAYATNSEYVYRQLQSFQPQLHQENIQSPSRLASVISSSSPRTLAGYVGNASAAWTPTYSRMWPDTPSYHASATQPPIIYPLPDVSFSRFPEPQDFQENSHSVVGHTHRCSPDSKLLSQAEDMTWPSRLLDMNSLIDGTGNRQHVQSSSSNVNRSGQILDTSPTLMSSSAPTQWKTPLQELHDFHNRARFGQTPVRRDYISGQDGLAQLDGATFMASRRDEIQGQTLRSLGPVGSGSSSESLGSLSTFGNFIHPPCAASTTGSLGQGSSQGRQQQRQTEPEVRKDETGRHGGSEPSPGAASTVSAATASTASTTSGSGATPPWPSAPGFRPPLTGYEFELQHEANLRELQSQKRWARLQLSSCNENARFHHTQTTGCIVAVNGHIIGPYNPDSLRCYGTSPEVVGLRVTMTVHDGSEQSSQAAADGADNDNSPLFDEPTLVLRYQIVVPSRRGMTSGASGYPGQPSRRAPSSSGLGAGTSASMSTTASSAGTTHQQGRRRHFATTAIPLRRGIAARPGYRPLEAAEAVNRIRSWGGQPSRGVFGNAWLVRLAIEPGHVQHTVDNRATELLTGCGLGEKGGAGRAGWFSGGQQQNAASVSPTALDCMVAVNQSMKALGQRDGTLSIMLSNHSTQKRMARQCPDLVAMWVLAQENLTNPFTTNMLSRFTKQLWQPELLKIAGQSSNFVCKPHQVVDAGTLVQLCKTPIHGGLLANETGTGKPAAYLLALVMQQLEKERVHAAGTPTIFKPAMLVVPAAAIAQVVNEIQVVTGDSFQMAGNYSHPEAINDESEKRLRAGWTAACTVTEVGKSCVLGRKDTCGGHT</sequence>
<dbReference type="Proteomes" id="UP000007796">
    <property type="component" value="Unassembled WGS sequence"/>
</dbReference>
<keyword evidence="3" id="KW-1185">Reference proteome</keyword>
<feature type="compositionally biased region" description="Low complexity" evidence="1">
    <location>
        <begin position="276"/>
        <end position="294"/>
    </location>
</feature>
<dbReference type="AlphaFoldDB" id="F0XFR4"/>
<feature type="region of interest" description="Disordered" evidence="1">
    <location>
        <begin position="432"/>
        <end position="452"/>
    </location>
</feature>
<protein>
    <submittedName>
        <fullName evidence="2">Uncharacterized protein</fullName>
    </submittedName>
</protein>
<reference evidence="2 3" key="1">
    <citation type="journal article" date="2011" name="Proc. Natl. Acad. Sci. U.S.A.">
        <title>Genome and transcriptome analyses of the mountain pine beetle-fungal symbiont Grosmannia clavigera, a lodgepole pine pathogen.</title>
        <authorList>
            <person name="DiGuistini S."/>
            <person name="Wang Y."/>
            <person name="Liao N.Y."/>
            <person name="Taylor G."/>
            <person name="Tanguay P."/>
            <person name="Feau N."/>
            <person name="Henrissat B."/>
            <person name="Chan S.K."/>
            <person name="Hesse-Orce U."/>
            <person name="Alamouti S.M."/>
            <person name="Tsui C.K.M."/>
            <person name="Docking R.T."/>
            <person name="Levasseur A."/>
            <person name="Haridas S."/>
            <person name="Robertson G."/>
            <person name="Birol I."/>
            <person name="Holt R.A."/>
            <person name="Marra M.A."/>
            <person name="Hamelin R.C."/>
            <person name="Hirst M."/>
            <person name="Jones S.J.M."/>
            <person name="Bohlmann J."/>
            <person name="Breuil C."/>
        </authorList>
    </citation>
    <scope>NUCLEOTIDE SEQUENCE [LARGE SCALE GENOMIC DNA]</scope>
    <source>
        <strain evidence="3">kw1407 / UAMH 11150</strain>
    </source>
</reference>
<feature type="region of interest" description="Disordered" evidence="1">
    <location>
        <begin position="273"/>
        <end position="351"/>
    </location>
</feature>
<feature type="region of interest" description="Disordered" evidence="1">
    <location>
        <begin position="470"/>
        <end position="520"/>
    </location>
</feature>
<dbReference type="EMBL" id="GL629765">
    <property type="protein sequence ID" value="EFX04560.1"/>
    <property type="molecule type" value="Genomic_DNA"/>
</dbReference>
<dbReference type="HOGENOM" id="CLU_338903_0_0_1"/>
<dbReference type="OrthoDB" id="5244343at2759"/>
<feature type="compositionally biased region" description="Low complexity" evidence="1">
    <location>
        <begin position="312"/>
        <end position="337"/>
    </location>
</feature>
<dbReference type="RefSeq" id="XP_014174042.1">
    <property type="nucleotide sequence ID" value="XM_014318567.1"/>
</dbReference>
<evidence type="ECO:0000313" key="2">
    <source>
        <dbReference type="EMBL" id="EFX04560.1"/>
    </source>
</evidence>
<name>F0XFR4_GROCL</name>